<dbReference type="Proteomes" id="UP001055072">
    <property type="component" value="Unassembled WGS sequence"/>
</dbReference>
<dbReference type="EMBL" id="MU274910">
    <property type="protein sequence ID" value="KAI0089557.1"/>
    <property type="molecule type" value="Genomic_DNA"/>
</dbReference>
<sequence>MQTSNASDTVAGTRDGRINYFLVSIGVTILYYDYTITIGAEYLYVWRSWSYFRSKACICLLLARYFPLFGTLVMLCGYLFAFDEHSFVDAGVSIGCLRESVVHSKLPLASCSNLAVCHEVVLIITQVLVAVIQFLRTYALYCKQKRIVAFLICSVAAGIAVNVWAMISQPGNILVQQGCYFTSSTTSAIRELSPTPTKTIAYFLRIPDTAVQWEVALAYDASIFLLTLFKTYDWQSYLKYGIRGPPNTISLMYRHGAIYFG</sequence>
<evidence type="ECO:0000313" key="1">
    <source>
        <dbReference type="EMBL" id="KAI0089557.1"/>
    </source>
</evidence>
<keyword evidence="2" id="KW-1185">Reference proteome</keyword>
<protein>
    <submittedName>
        <fullName evidence="1">Uncharacterized protein</fullName>
    </submittedName>
</protein>
<comment type="caution">
    <text evidence="1">The sequence shown here is derived from an EMBL/GenBank/DDBJ whole genome shotgun (WGS) entry which is preliminary data.</text>
</comment>
<evidence type="ECO:0000313" key="2">
    <source>
        <dbReference type="Proteomes" id="UP001055072"/>
    </source>
</evidence>
<name>A0ACB8U592_9APHY</name>
<reference evidence="1" key="1">
    <citation type="journal article" date="2021" name="Environ. Microbiol.">
        <title>Gene family expansions and transcriptome signatures uncover fungal adaptations to wood decay.</title>
        <authorList>
            <person name="Hage H."/>
            <person name="Miyauchi S."/>
            <person name="Viragh M."/>
            <person name="Drula E."/>
            <person name="Min B."/>
            <person name="Chaduli D."/>
            <person name="Navarro D."/>
            <person name="Favel A."/>
            <person name="Norest M."/>
            <person name="Lesage-Meessen L."/>
            <person name="Balint B."/>
            <person name="Merenyi Z."/>
            <person name="de Eugenio L."/>
            <person name="Morin E."/>
            <person name="Martinez A.T."/>
            <person name="Baldrian P."/>
            <person name="Stursova M."/>
            <person name="Martinez M.J."/>
            <person name="Novotny C."/>
            <person name="Magnuson J.K."/>
            <person name="Spatafora J.W."/>
            <person name="Maurice S."/>
            <person name="Pangilinan J."/>
            <person name="Andreopoulos W."/>
            <person name="LaButti K."/>
            <person name="Hundley H."/>
            <person name="Na H."/>
            <person name="Kuo A."/>
            <person name="Barry K."/>
            <person name="Lipzen A."/>
            <person name="Henrissat B."/>
            <person name="Riley R."/>
            <person name="Ahrendt S."/>
            <person name="Nagy L.G."/>
            <person name="Grigoriev I.V."/>
            <person name="Martin F."/>
            <person name="Rosso M.N."/>
        </authorList>
    </citation>
    <scope>NUCLEOTIDE SEQUENCE</scope>
    <source>
        <strain evidence="1">CBS 384.51</strain>
    </source>
</reference>
<gene>
    <name evidence="1" type="ORF">BDY19DRAFT_905864</name>
</gene>
<organism evidence="1 2">
    <name type="scientific">Irpex rosettiformis</name>
    <dbReference type="NCBI Taxonomy" id="378272"/>
    <lineage>
        <taxon>Eukaryota</taxon>
        <taxon>Fungi</taxon>
        <taxon>Dikarya</taxon>
        <taxon>Basidiomycota</taxon>
        <taxon>Agaricomycotina</taxon>
        <taxon>Agaricomycetes</taxon>
        <taxon>Polyporales</taxon>
        <taxon>Irpicaceae</taxon>
        <taxon>Irpex</taxon>
    </lineage>
</organism>
<proteinExistence type="predicted"/>
<accession>A0ACB8U592</accession>